<proteinExistence type="predicted"/>
<keyword evidence="2" id="KW-1185">Reference proteome</keyword>
<dbReference type="EMBL" id="AP022325">
    <property type="protein sequence ID" value="BBU47625.1"/>
    <property type="molecule type" value="Genomic_DNA"/>
</dbReference>
<evidence type="ECO:0000313" key="1">
    <source>
        <dbReference type="EMBL" id="BBU47625.1"/>
    </source>
</evidence>
<accession>A0A809RRR5</accession>
<evidence type="ECO:0000313" key="2">
    <source>
        <dbReference type="Proteomes" id="UP000464317"/>
    </source>
</evidence>
<name>A0A809RRR5_9BACT</name>
<dbReference type="NCBIfam" id="NF045952">
    <property type="entry name" value="MAG4270_fam"/>
    <property type="match status" value="1"/>
</dbReference>
<protein>
    <submittedName>
        <fullName evidence="1">Uncharacterized protein</fullName>
    </submittedName>
</protein>
<gene>
    <name evidence="1" type="ORF">JPM2_3180</name>
</gene>
<organism evidence="1 2">
    <name type="scientific">Mycoplasmopsis felis</name>
    <dbReference type="NCBI Taxonomy" id="33923"/>
    <lineage>
        <taxon>Bacteria</taxon>
        <taxon>Bacillati</taxon>
        <taxon>Mycoplasmatota</taxon>
        <taxon>Mycoplasmoidales</taxon>
        <taxon>Metamycoplasmataceae</taxon>
        <taxon>Mycoplasmopsis</taxon>
    </lineage>
</organism>
<dbReference type="AlphaFoldDB" id="A0A809RRR5"/>
<dbReference type="KEGG" id="mfel:JPM2_3180"/>
<reference evidence="1 2" key="1">
    <citation type="submission" date="2020-01" db="EMBL/GenBank/DDBJ databases">
        <title>Complete genome sequence of Mycoplasma felis strain Myco-2.</title>
        <authorList>
            <person name="Kinoshita Y."/>
            <person name="Niwa H."/>
            <person name="Uchida-Fujii E."/>
            <person name="Nukada T."/>
        </authorList>
    </citation>
    <scope>NUCLEOTIDE SEQUENCE [LARGE SCALE GENOMIC DNA]</scope>
    <source>
        <strain evidence="1 2">Myco-2</strain>
    </source>
</reference>
<sequence length="286" mass="34545">MYQINYIDLKKFEFNIETSNWNKNTNSSKFRGKIIIIFHKETLILYAYRIIIDECYIDLKTTKSWFESNNNNFKRREELFRKLNLKQEIRNHLNENKLVHIKPNEYEKLNIINDYLLNEYKSTIKNIKSLLSGNNPTGELKNPQNAPIIISESVDISEQNFSIFFENYSFFKENKYDFSIYFEPSNFNNLETLNYINLLKETQNTRIKNLIKNITLLLIKKTNDMGKSIIKEFHKLLNLPKINKLIQERRHKYFKNIKLDEHFVFETIYKKTTERAHIYPVSRIKE</sequence>
<dbReference type="Proteomes" id="UP000464317">
    <property type="component" value="Chromosome"/>
</dbReference>